<evidence type="ECO:0000313" key="3">
    <source>
        <dbReference type="EMBL" id="MFC4563089.1"/>
    </source>
</evidence>
<keyword evidence="2" id="KW-1133">Transmembrane helix</keyword>
<comment type="caution">
    <text evidence="3">The sequence shown here is derived from an EMBL/GenBank/DDBJ whole genome shotgun (WGS) entry which is preliminary data.</text>
</comment>
<evidence type="ECO:0000256" key="2">
    <source>
        <dbReference type="SAM" id="Phobius"/>
    </source>
</evidence>
<dbReference type="InterPro" id="IPR023393">
    <property type="entry name" value="START-like_dom_sf"/>
</dbReference>
<dbReference type="PANTHER" id="PTHR38588">
    <property type="entry name" value="BLL0334 PROTEIN"/>
    <property type="match status" value="1"/>
</dbReference>
<dbReference type="PANTHER" id="PTHR38588:SF1">
    <property type="entry name" value="BLL0334 PROTEIN"/>
    <property type="match status" value="1"/>
</dbReference>
<dbReference type="InterPro" id="IPR010419">
    <property type="entry name" value="CO_DH_gsu"/>
</dbReference>
<proteinExistence type="predicted"/>
<keyword evidence="2" id="KW-0472">Membrane</keyword>
<keyword evidence="4" id="KW-1185">Reference proteome</keyword>
<keyword evidence="2" id="KW-0812">Transmembrane</keyword>
<organism evidence="3 4">
    <name type="scientific">Nocardiopsis mangrovi</name>
    <dbReference type="NCBI Taxonomy" id="1179818"/>
    <lineage>
        <taxon>Bacteria</taxon>
        <taxon>Bacillati</taxon>
        <taxon>Actinomycetota</taxon>
        <taxon>Actinomycetes</taxon>
        <taxon>Streptosporangiales</taxon>
        <taxon>Nocardiopsidaceae</taxon>
        <taxon>Nocardiopsis</taxon>
    </lineage>
</organism>
<feature type="transmembrane region" description="Helical" evidence="2">
    <location>
        <begin position="249"/>
        <end position="270"/>
    </location>
</feature>
<evidence type="ECO:0000256" key="1">
    <source>
        <dbReference type="SAM" id="MobiDB-lite"/>
    </source>
</evidence>
<dbReference type="EMBL" id="JBHSFQ010000013">
    <property type="protein sequence ID" value="MFC4563089.1"/>
    <property type="molecule type" value="Genomic_DNA"/>
</dbReference>
<gene>
    <name evidence="3" type="ORF">ACFO4E_14585</name>
</gene>
<sequence>MGIPVRHGFLLAVPVEEAWRILRDLPRITPHMPGATLDSVTGDYADGRLRVRLRRLTVTYRGRLLLLSADPAEGEFVVEAEAREARGEGRASATIAGRLTDEGGSTRVAIDADVTVTGRGALVEPAVLAAAGERLLTRFGASLAAQAARPAGEGAADAPPPAEGPPVVVPRPAAEADPLVAAQGGKPPVMVAGEESPVTVAAPESAARPGAVAVARRVGAPPGGRAAPRPRTASTEPARPPRTIRLPSLLPLLPAACAAAAVLIAVRRLLRSRRRAPGRAARPGRR</sequence>
<dbReference type="Gene3D" id="3.30.530.20">
    <property type="match status" value="1"/>
</dbReference>
<reference evidence="4" key="1">
    <citation type="journal article" date="2019" name="Int. J. Syst. Evol. Microbiol.">
        <title>The Global Catalogue of Microorganisms (GCM) 10K type strain sequencing project: providing services to taxonomists for standard genome sequencing and annotation.</title>
        <authorList>
            <consortium name="The Broad Institute Genomics Platform"/>
            <consortium name="The Broad Institute Genome Sequencing Center for Infectious Disease"/>
            <person name="Wu L."/>
            <person name="Ma J."/>
        </authorList>
    </citation>
    <scope>NUCLEOTIDE SEQUENCE [LARGE SCALE GENOMIC DNA]</scope>
    <source>
        <strain evidence="4">XZYJ18</strain>
    </source>
</reference>
<protein>
    <recommendedName>
        <fullName evidence="5">Carbon monoxide dehydrogenase subunit G</fullName>
    </recommendedName>
</protein>
<feature type="region of interest" description="Disordered" evidence="1">
    <location>
        <begin position="218"/>
        <end position="242"/>
    </location>
</feature>
<evidence type="ECO:0008006" key="5">
    <source>
        <dbReference type="Google" id="ProtNLM"/>
    </source>
</evidence>
<accession>A0ABV9DYT4</accession>
<evidence type="ECO:0000313" key="4">
    <source>
        <dbReference type="Proteomes" id="UP001595923"/>
    </source>
</evidence>
<dbReference type="RefSeq" id="WP_378574845.1">
    <property type="nucleotide sequence ID" value="NZ_JBHSFQ010000013.1"/>
</dbReference>
<dbReference type="Proteomes" id="UP001595923">
    <property type="component" value="Unassembled WGS sequence"/>
</dbReference>
<name>A0ABV9DYT4_9ACTN</name>
<dbReference type="SUPFAM" id="SSF55961">
    <property type="entry name" value="Bet v1-like"/>
    <property type="match status" value="1"/>
</dbReference>